<evidence type="ECO:0000256" key="1">
    <source>
        <dbReference type="SAM" id="MobiDB-lite"/>
    </source>
</evidence>
<evidence type="ECO:0000313" key="2">
    <source>
        <dbReference type="EMBL" id="MPV36640.1"/>
    </source>
</evidence>
<feature type="compositionally biased region" description="Pro residues" evidence="1">
    <location>
        <begin position="471"/>
        <end position="482"/>
    </location>
</feature>
<dbReference type="OrthoDB" id="176168at2"/>
<dbReference type="InterPro" id="IPR017853">
    <property type="entry name" value="GH"/>
</dbReference>
<keyword evidence="3" id="KW-1185">Reference proteome</keyword>
<reference evidence="2 3" key="1">
    <citation type="submission" date="2019-10" db="EMBL/GenBank/DDBJ databases">
        <title>Georgenia wutianyii sp. nov. and Georgenia yuyongxinii sp. nov. isolated from plateau pika (Ochotona curzoniae) in the Qinghai-Tibet plateau of China.</title>
        <authorList>
            <person name="Tian Z."/>
        </authorList>
    </citation>
    <scope>NUCLEOTIDE SEQUENCE [LARGE SCALE GENOMIC DNA]</scope>
    <source>
        <strain evidence="2 3">JCM 19765</strain>
    </source>
</reference>
<proteinExistence type="predicted"/>
<dbReference type="Proteomes" id="UP000437709">
    <property type="component" value="Unassembled WGS sequence"/>
</dbReference>
<organism evidence="2 3">
    <name type="scientific">Georgenia subflava</name>
    <dbReference type="NCBI Taxonomy" id="1622177"/>
    <lineage>
        <taxon>Bacteria</taxon>
        <taxon>Bacillati</taxon>
        <taxon>Actinomycetota</taxon>
        <taxon>Actinomycetes</taxon>
        <taxon>Micrococcales</taxon>
        <taxon>Bogoriellaceae</taxon>
        <taxon>Georgenia</taxon>
    </lineage>
</organism>
<name>A0A6N7EF38_9MICO</name>
<dbReference type="RefSeq" id="WP_152194153.1">
    <property type="nucleotide sequence ID" value="NZ_VUKD01000001.1"/>
</dbReference>
<evidence type="ECO:0000313" key="3">
    <source>
        <dbReference type="Proteomes" id="UP000437709"/>
    </source>
</evidence>
<comment type="caution">
    <text evidence="2">The sequence shown here is derived from an EMBL/GenBank/DDBJ whole genome shotgun (WGS) entry which is preliminary data.</text>
</comment>
<dbReference type="EMBL" id="WHPC01000015">
    <property type="protein sequence ID" value="MPV36640.1"/>
    <property type="molecule type" value="Genomic_DNA"/>
</dbReference>
<feature type="compositionally biased region" description="Low complexity" evidence="1">
    <location>
        <begin position="460"/>
        <end position="470"/>
    </location>
</feature>
<dbReference type="AlphaFoldDB" id="A0A6N7EF38"/>
<evidence type="ECO:0008006" key="4">
    <source>
        <dbReference type="Google" id="ProtNLM"/>
    </source>
</evidence>
<accession>A0A6N7EF38</accession>
<sequence>MDLTTSPGATTVTAETYVLEVRHDPPKAVLADPDGRIWSHLSLTASVDRADGVDESYAARPAVVERGEDGVTVVAVSSSSVWEHKEVRLVCRPTSLELTVTVRGDGDLADVSLLGGRGVRASGAAGTFRSSIEYRSVFCPTPTEPVQVVRPAHSAATLGVVGDAHAGRLHAVFSPPPLCLVLGREEAAHATDVPAGRWLSLALRAGIEKMTFTELRYEPVDGGFLLRLDYDGHTRVRGEFTTPPLVLSPTADPFTALTENREDLVRHGLAPAGPVHEPAAWWREPIFCGWGAQCARAPLPGAPPSHPYFLADLAPAVVPAGVAVAADMAREDFYDEVLEHLAAHDVVPGTVVLDDRWQSRYGCGEPDPEHWADLRAWIAARHAAGQRVLLWWKAWDPDGVPAGECVRDPGGTPVAVDPGNPAYLERLARTVAQMVGPDGLDADGVKVDFTQRAPAGRSLRAYPVPARADPVPAPTDPGPAPTAPGADRDPGPAGRGARSPQGVWGMAALHTMLATMYRSMKAAKPDALMITHTPHPAFADVCDMVRLNDVLERDPATGVVPVADQLRFRHAVVSATMPRHLVDTDQWPMPDRAQWRSYVEAQADLGVPALYYAEAIDRSGEPLTEADLALVARSWAEYRARTTAGVRR</sequence>
<protein>
    <recommendedName>
        <fullName evidence="4">Glycoside hydrolase</fullName>
    </recommendedName>
</protein>
<dbReference type="SUPFAM" id="SSF51445">
    <property type="entry name" value="(Trans)glycosidases"/>
    <property type="match status" value="1"/>
</dbReference>
<feature type="region of interest" description="Disordered" evidence="1">
    <location>
        <begin position="458"/>
        <end position="501"/>
    </location>
</feature>
<dbReference type="Gene3D" id="3.20.20.80">
    <property type="entry name" value="Glycosidases"/>
    <property type="match status" value="1"/>
</dbReference>
<gene>
    <name evidence="2" type="ORF">GB881_06145</name>
</gene>